<name>A0A811UWX5_CERCA</name>
<feature type="region of interest" description="Disordered" evidence="1">
    <location>
        <begin position="1"/>
        <end position="67"/>
    </location>
</feature>
<accession>A0A811UWX5</accession>
<keyword evidence="3" id="KW-1185">Reference proteome</keyword>
<evidence type="ECO:0000313" key="3">
    <source>
        <dbReference type="Proteomes" id="UP000606786"/>
    </source>
</evidence>
<evidence type="ECO:0000256" key="1">
    <source>
        <dbReference type="SAM" id="MobiDB-lite"/>
    </source>
</evidence>
<feature type="compositionally biased region" description="Polar residues" evidence="1">
    <location>
        <begin position="53"/>
        <end position="64"/>
    </location>
</feature>
<reference evidence="2" key="1">
    <citation type="submission" date="2020-11" db="EMBL/GenBank/DDBJ databases">
        <authorList>
            <person name="Whitehead M."/>
        </authorList>
    </citation>
    <scope>NUCLEOTIDE SEQUENCE</scope>
    <source>
        <strain evidence="2">EGII</strain>
    </source>
</reference>
<organism evidence="2 3">
    <name type="scientific">Ceratitis capitata</name>
    <name type="common">Mediterranean fruit fly</name>
    <name type="synonym">Tephritis capitata</name>
    <dbReference type="NCBI Taxonomy" id="7213"/>
    <lineage>
        <taxon>Eukaryota</taxon>
        <taxon>Metazoa</taxon>
        <taxon>Ecdysozoa</taxon>
        <taxon>Arthropoda</taxon>
        <taxon>Hexapoda</taxon>
        <taxon>Insecta</taxon>
        <taxon>Pterygota</taxon>
        <taxon>Neoptera</taxon>
        <taxon>Endopterygota</taxon>
        <taxon>Diptera</taxon>
        <taxon>Brachycera</taxon>
        <taxon>Muscomorpha</taxon>
        <taxon>Tephritoidea</taxon>
        <taxon>Tephritidae</taxon>
        <taxon>Ceratitis</taxon>
        <taxon>Ceratitis</taxon>
    </lineage>
</organism>
<gene>
    <name evidence="2" type="ORF">CCAP1982_LOCUS12178</name>
</gene>
<comment type="caution">
    <text evidence="2">The sequence shown here is derived from an EMBL/GenBank/DDBJ whole genome shotgun (WGS) entry which is preliminary data.</text>
</comment>
<proteinExistence type="predicted"/>
<dbReference type="AlphaFoldDB" id="A0A811UWX5"/>
<protein>
    <submittedName>
        <fullName evidence="2">(Mediterranean fruit fly) hypothetical protein</fullName>
    </submittedName>
</protein>
<dbReference type="EMBL" id="CAJHJT010000034">
    <property type="protein sequence ID" value="CAD7003742.1"/>
    <property type="molecule type" value="Genomic_DNA"/>
</dbReference>
<evidence type="ECO:0000313" key="2">
    <source>
        <dbReference type="EMBL" id="CAD7003742.1"/>
    </source>
</evidence>
<sequence>MTKGQKKNQTSTEPEAAAEELKQKSGGGSQYGEEAVKYSNSGRYKVGRDKIQRSTAQPSANKQPDQPAIAVTVTLVCRNMCS</sequence>
<dbReference type="Proteomes" id="UP000606786">
    <property type="component" value="Unassembled WGS sequence"/>
</dbReference>